<keyword evidence="3" id="KW-1185">Reference proteome</keyword>
<dbReference type="Proteomes" id="UP001303473">
    <property type="component" value="Unassembled WGS sequence"/>
</dbReference>
<reference evidence="3" key="1">
    <citation type="journal article" date="2023" name="Mol. Phylogenet. Evol.">
        <title>Genome-scale phylogeny and comparative genomics of the fungal order Sordariales.</title>
        <authorList>
            <person name="Hensen N."/>
            <person name="Bonometti L."/>
            <person name="Westerberg I."/>
            <person name="Brannstrom I.O."/>
            <person name="Guillou S."/>
            <person name="Cros-Aarteil S."/>
            <person name="Calhoun S."/>
            <person name="Haridas S."/>
            <person name="Kuo A."/>
            <person name="Mondo S."/>
            <person name="Pangilinan J."/>
            <person name="Riley R."/>
            <person name="LaButti K."/>
            <person name="Andreopoulos B."/>
            <person name="Lipzen A."/>
            <person name="Chen C."/>
            <person name="Yan M."/>
            <person name="Daum C."/>
            <person name="Ng V."/>
            <person name="Clum A."/>
            <person name="Steindorff A."/>
            <person name="Ohm R.A."/>
            <person name="Martin F."/>
            <person name="Silar P."/>
            <person name="Natvig D.O."/>
            <person name="Lalanne C."/>
            <person name="Gautier V."/>
            <person name="Ament-Velasquez S.L."/>
            <person name="Kruys A."/>
            <person name="Hutchinson M.I."/>
            <person name="Powell A.J."/>
            <person name="Barry K."/>
            <person name="Miller A.N."/>
            <person name="Grigoriev I.V."/>
            <person name="Debuchy R."/>
            <person name="Gladieux P."/>
            <person name="Hiltunen Thoren M."/>
            <person name="Johannesson H."/>
        </authorList>
    </citation>
    <scope>NUCLEOTIDE SEQUENCE [LARGE SCALE GENOMIC DNA]</scope>
    <source>
        <strain evidence="3">CBS 340.73</strain>
    </source>
</reference>
<sequence length="370" mass="41978">MSTPRRQAYKAYLASKSGEVEEVPDGRRAYRAYLASNSGKMEEVPDEGEPLTQDPGAAEPAPKPKTPYVPDPDDLLERLKAKFKDEVRPRLEAESSPESEEFSTFQRSPGVAASSVLDTRSFPVYQPINYPRFNPQLLPVDNSQPDSHSKQQDQNVGLVKITSDRGSLGWKHVTVKRDVLERMLLGYCRIVLSFCRCEWSRLPNNAPTAKLSDSTTYSDLKTLERVPCRDFFHTRAHEQCIEDDFVRFTLRSIEQHEGGPIKLPAAAVEFLIRATRTPDDPIAIARGLLHEESQAHEDNIGFDPVELVHDLTLAIGWHAFYYMYACCWIDVDFTDAAEWAKTDKEHYATRLAEFTHVLFPRTYEDVALGL</sequence>
<feature type="compositionally biased region" description="Pro residues" evidence="1">
    <location>
        <begin position="61"/>
        <end position="70"/>
    </location>
</feature>
<comment type="caution">
    <text evidence="2">The sequence shown here is derived from an EMBL/GenBank/DDBJ whole genome shotgun (WGS) entry which is preliminary data.</text>
</comment>
<feature type="region of interest" description="Disordered" evidence="1">
    <location>
        <begin position="87"/>
        <end position="110"/>
    </location>
</feature>
<feature type="region of interest" description="Disordered" evidence="1">
    <location>
        <begin position="38"/>
        <end position="75"/>
    </location>
</feature>
<name>A0AAN6S0H3_9PEZI</name>
<dbReference type="AlphaFoldDB" id="A0AAN6S0H3"/>
<evidence type="ECO:0000313" key="3">
    <source>
        <dbReference type="Proteomes" id="UP001303473"/>
    </source>
</evidence>
<organism evidence="2 3">
    <name type="scientific">Diplogelasinospora grovesii</name>
    <dbReference type="NCBI Taxonomy" id="303347"/>
    <lineage>
        <taxon>Eukaryota</taxon>
        <taxon>Fungi</taxon>
        <taxon>Dikarya</taxon>
        <taxon>Ascomycota</taxon>
        <taxon>Pezizomycotina</taxon>
        <taxon>Sordariomycetes</taxon>
        <taxon>Sordariomycetidae</taxon>
        <taxon>Sordariales</taxon>
        <taxon>Diplogelasinosporaceae</taxon>
        <taxon>Diplogelasinospora</taxon>
    </lineage>
</organism>
<evidence type="ECO:0000256" key="1">
    <source>
        <dbReference type="SAM" id="MobiDB-lite"/>
    </source>
</evidence>
<gene>
    <name evidence="2" type="ORF">QBC46DRAFT_346578</name>
</gene>
<evidence type="ECO:0000313" key="2">
    <source>
        <dbReference type="EMBL" id="KAK3935508.1"/>
    </source>
</evidence>
<proteinExistence type="predicted"/>
<dbReference type="EMBL" id="MU853921">
    <property type="protein sequence ID" value="KAK3935508.1"/>
    <property type="molecule type" value="Genomic_DNA"/>
</dbReference>
<accession>A0AAN6S0H3</accession>
<protein>
    <submittedName>
        <fullName evidence="2">Uncharacterized protein</fullName>
    </submittedName>
</protein>